<feature type="region of interest" description="Disordered" evidence="1">
    <location>
        <begin position="65"/>
        <end position="104"/>
    </location>
</feature>
<keyword evidence="3" id="KW-1185">Reference proteome</keyword>
<evidence type="ECO:0000313" key="2">
    <source>
        <dbReference type="EMBL" id="KAJ4470544.1"/>
    </source>
</evidence>
<dbReference type="OrthoDB" id="3270558at2759"/>
<protein>
    <submittedName>
        <fullName evidence="2">Uncharacterized protein</fullName>
    </submittedName>
</protein>
<evidence type="ECO:0000313" key="3">
    <source>
        <dbReference type="Proteomes" id="UP001150266"/>
    </source>
</evidence>
<gene>
    <name evidence="2" type="ORF">J3R30DRAFT_1181266</name>
</gene>
<sequence>MPTELFPANDDAQNIPMVSRKLYTGEHPPRTALPNPLPFAIHFKPQRSLTGTPLRRWSLEQLQTHARSLSKRRPVSPPRYGPNGFRRSSRRSPSPASSSTQPILRPRFVGNPVFLRLKALQNSTGIPLTDSQVVDLREEGVSIKGGILGSGKEKVLGTAFEDVGRSRLGVDFLHVSTVPHRVTLPLNSPIPWWHPRDDLDKLQLRWEDGSVRRGRSVVKG</sequence>
<dbReference type="AlphaFoldDB" id="A0A9W8ZYU6"/>
<dbReference type="EMBL" id="JAOTPV010000025">
    <property type="protein sequence ID" value="KAJ4470544.1"/>
    <property type="molecule type" value="Genomic_DNA"/>
</dbReference>
<comment type="caution">
    <text evidence="2">The sequence shown here is derived from an EMBL/GenBank/DDBJ whole genome shotgun (WGS) entry which is preliminary data.</text>
</comment>
<proteinExistence type="predicted"/>
<reference evidence="2" key="1">
    <citation type="submission" date="2022-08" db="EMBL/GenBank/DDBJ databases">
        <title>A Global Phylogenomic Analysis of the Shiitake Genus Lentinula.</title>
        <authorList>
            <consortium name="DOE Joint Genome Institute"/>
            <person name="Sierra-Patev S."/>
            <person name="Min B."/>
            <person name="Naranjo-Ortiz M."/>
            <person name="Looney B."/>
            <person name="Konkel Z."/>
            <person name="Slot J.C."/>
            <person name="Sakamoto Y."/>
            <person name="Steenwyk J.L."/>
            <person name="Rokas A."/>
            <person name="Carro J."/>
            <person name="Camarero S."/>
            <person name="Ferreira P."/>
            <person name="Molpeceres G."/>
            <person name="Ruiz-Duenas F.J."/>
            <person name="Serrano A."/>
            <person name="Henrissat B."/>
            <person name="Drula E."/>
            <person name="Hughes K.W."/>
            <person name="Mata J.L."/>
            <person name="Ishikawa N.K."/>
            <person name="Vargas-Isla R."/>
            <person name="Ushijima S."/>
            <person name="Smith C.A."/>
            <person name="Ahrendt S."/>
            <person name="Andreopoulos W."/>
            <person name="He G."/>
            <person name="Labutti K."/>
            <person name="Lipzen A."/>
            <person name="Ng V."/>
            <person name="Riley R."/>
            <person name="Sandor L."/>
            <person name="Barry K."/>
            <person name="Martinez A.T."/>
            <person name="Xiao Y."/>
            <person name="Gibbons J.G."/>
            <person name="Terashima K."/>
            <person name="Grigoriev I.V."/>
            <person name="Hibbett D.S."/>
        </authorList>
    </citation>
    <scope>NUCLEOTIDE SEQUENCE</scope>
    <source>
        <strain evidence="2">JLM2183</strain>
    </source>
</reference>
<accession>A0A9W8ZYU6</accession>
<name>A0A9W8ZYU6_9AGAR</name>
<evidence type="ECO:0000256" key="1">
    <source>
        <dbReference type="SAM" id="MobiDB-lite"/>
    </source>
</evidence>
<organism evidence="2 3">
    <name type="scientific">Lentinula aciculospora</name>
    <dbReference type="NCBI Taxonomy" id="153920"/>
    <lineage>
        <taxon>Eukaryota</taxon>
        <taxon>Fungi</taxon>
        <taxon>Dikarya</taxon>
        <taxon>Basidiomycota</taxon>
        <taxon>Agaricomycotina</taxon>
        <taxon>Agaricomycetes</taxon>
        <taxon>Agaricomycetidae</taxon>
        <taxon>Agaricales</taxon>
        <taxon>Marasmiineae</taxon>
        <taxon>Omphalotaceae</taxon>
        <taxon>Lentinula</taxon>
    </lineage>
</organism>
<dbReference type="Proteomes" id="UP001150266">
    <property type="component" value="Unassembled WGS sequence"/>
</dbReference>